<dbReference type="SUPFAM" id="SSF53067">
    <property type="entry name" value="Actin-like ATPase domain"/>
    <property type="match status" value="1"/>
</dbReference>
<dbReference type="GO" id="GO:0005524">
    <property type="term" value="F:ATP binding"/>
    <property type="evidence" value="ECO:0007669"/>
    <property type="project" value="InterPro"/>
</dbReference>
<dbReference type="CDD" id="cd24008">
    <property type="entry name" value="ASKHA_NBD_GLK"/>
    <property type="match status" value="1"/>
</dbReference>
<dbReference type="GO" id="GO:0005829">
    <property type="term" value="C:cytosol"/>
    <property type="evidence" value="ECO:0007669"/>
    <property type="project" value="TreeGrafter"/>
</dbReference>
<dbReference type="EC" id="2.7.1.2" evidence="4"/>
<reference evidence="4 5" key="1">
    <citation type="submission" date="2020-08" db="EMBL/GenBank/DDBJ databases">
        <title>Genomic Encyclopedia of Type Strains, Phase IV (KMG-IV): sequencing the most valuable type-strain genomes for metagenomic binning, comparative biology and taxonomic classification.</title>
        <authorList>
            <person name="Goeker M."/>
        </authorList>
    </citation>
    <scope>NUCLEOTIDE SEQUENCE [LARGE SCALE GENOMIC DNA]</scope>
    <source>
        <strain evidence="4 5">DSM 19979</strain>
    </source>
</reference>
<evidence type="ECO:0000313" key="4">
    <source>
        <dbReference type="EMBL" id="MBB3897202.1"/>
    </source>
</evidence>
<dbReference type="Gene3D" id="3.40.367.20">
    <property type="match status" value="1"/>
</dbReference>
<evidence type="ECO:0000313" key="5">
    <source>
        <dbReference type="Proteomes" id="UP000553193"/>
    </source>
</evidence>
<dbReference type="RefSeq" id="WP_184382133.1">
    <property type="nucleotide sequence ID" value="NZ_JACIDJ010000001.1"/>
</dbReference>
<proteinExistence type="inferred from homology"/>
<dbReference type="GO" id="GO:0006096">
    <property type="term" value="P:glycolytic process"/>
    <property type="evidence" value="ECO:0007669"/>
    <property type="project" value="InterPro"/>
</dbReference>
<dbReference type="GO" id="GO:0004340">
    <property type="term" value="F:glucokinase activity"/>
    <property type="evidence" value="ECO:0007669"/>
    <property type="project" value="UniProtKB-EC"/>
</dbReference>
<comment type="caution">
    <text evidence="4">The sequence shown here is derived from an EMBL/GenBank/DDBJ whole genome shotgun (WGS) entry which is preliminary data.</text>
</comment>
<evidence type="ECO:0000256" key="1">
    <source>
        <dbReference type="ARBA" id="ARBA00022679"/>
    </source>
</evidence>
<sequence>MTHTLIADLGGTNARFALAEDGRHGRIMALRVKEHDGPAPAIRQALQRLGHDGPLARLVCALAAPIEAGPIRLTNAPWVLDREALREELGIGQVEFLNDLEATAWSLPALVADDLRTLHAGEAVSGAPLLVVAPGTGLGMAAMAAGQALATEAGHSAFAPGDAVEDALLAHLRGTHGPVSNEDLLSGSGLPRLYAALAAMRGGTRSPKNAATIADAARGGDILAQEAVGMFWRALGGFCGDAALLLGARGGVYLAGGAAQKLFDLLPVEAFLNRFRDKPKMQAYLSRIPVHVIIHDQPALMGLARYVARQP</sequence>
<accession>A0A840A8J1</accession>
<keyword evidence="2 4" id="KW-0418">Kinase</keyword>
<comment type="similarity">
    <text evidence="3">Belongs to the bacterial glucokinase family.</text>
</comment>
<dbReference type="Gene3D" id="3.30.420.40">
    <property type="match status" value="1"/>
</dbReference>
<dbReference type="InterPro" id="IPR050201">
    <property type="entry name" value="Bacterial_glucokinase"/>
</dbReference>
<dbReference type="Pfam" id="PF02685">
    <property type="entry name" value="Glucokinase"/>
    <property type="match status" value="1"/>
</dbReference>
<gene>
    <name evidence="4" type="ORF">GGQ83_000628</name>
</gene>
<dbReference type="PANTHER" id="PTHR47690">
    <property type="entry name" value="GLUCOKINASE"/>
    <property type="match status" value="1"/>
</dbReference>
<evidence type="ECO:0000256" key="2">
    <source>
        <dbReference type="ARBA" id="ARBA00022777"/>
    </source>
</evidence>
<dbReference type="InterPro" id="IPR043129">
    <property type="entry name" value="ATPase_NBD"/>
</dbReference>
<dbReference type="GO" id="GO:0005536">
    <property type="term" value="F:D-glucose binding"/>
    <property type="evidence" value="ECO:0007669"/>
    <property type="project" value="InterPro"/>
</dbReference>
<dbReference type="AlphaFoldDB" id="A0A840A8J1"/>
<keyword evidence="5" id="KW-1185">Reference proteome</keyword>
<organism evidence="4 5">
    <name type="scientific">Roseococcus suduntuyensis</name>
    <dbReference type="NCBI Taxonomy" id="455361"/>
    <lineage>
        <taxon>Bacteria</taxon>
        <taxon>Pseudomonadati</taxon>
        <taxon>Pseudomonadota</taxon>
        <taxon>Alphaproteobacteria</taxon>
        <taxon>Acetobacterales</taxon>
        <taxon>Roseomonadaceae</taxon>
        <taxon>Roseococcus</taxon>
    </lineage>
</organism>
<dbReference type="InterPro" id="IPR003836">
    <property type="entry name" value="Glucokinase"/>
</dbReference>
<protein>
    <submittedName>
        <fullName evidence="4">Glucokinase</fullName>
        <ecNumber evidence="4">2.7.1.2</ecNumber>
    </submittedName>
</protein>
<dbReference type="PANTHER" id="PTHR47690:SF1">
    <property type="entry name" value="GLUCOKINASE"/>
    <property type="match status" value="1"/>
</dbReference>
<dbReference type="EMBL" id="JACIDJ010000001">
    <property type="protein sequence ID" value="MBB3897202.1"/>
    <property type="molecule type" value="Genomic_DNA"/>
</dbReference>
<evidence type="ECO:0000256" key="3">
    <source>
        <dbReference type="RuleBase" id="RU004046"/>
    </source>
</evidence>
<name>A0A840A8J1_9PROT</name>
<keyword evidence="1 4" id="KW-0808">Transferase</keyword>
<dbReference type="Proteomes" id="UP000553193">
    <property type="component" value="Unassembled WGS sequence"/>
</dbReference>